<name>A0A1F5C9X7_9BACT</name>
<reference evidence="2 3" key="1">
    <citation type="journal article" date="2016" name="Nat. Commun.">
        <title>Thousands of microbial genomes shed light on interconnected biogeochemical processes in an aquifer system.</title>
        <authorList>
            <person name="Anantharaman K."/>
            <person name="Brown C.T."/>
            <person name="Hug L.A."/>
            <person name="Sharon I."/>
            <person name="Castelle C.J."/>
            <person name="Probst A.J."/>
            <person name="Thomas B.C."/>
            <person name="Singh A."/>
            <person name="Wilkins M.J."/>
            <person name="Karaoz U."/>
            <person name="Brodie E.L."/>
            <person name="Williams K.H."/>
            <person name="Hubbard S.S."/>
            <person name="Banfield J.F."/>
        </authorList>
    </citation>
    <scope>NUCLEOTIDE SEQUENCE [LARGE SCALE GENOMIC DNA]</scope>
</reference>
<proteinExistence type="predicted"/>
<organism evidence="2 3">
    <name type="scientific">Candidatus Azambacteria bacterium RIFCSPLOWO2_02_FULL_44_14</name>
    <dbReference type="NCBI Taxonomy" id="1797306"/>
    <lineage>
        <taxon>Bacteria</taxon>
        <taxon>Candidatus Azamiibacteriota</taxon>
    </lineage>
</organism>
<evidence type="ECO:0000313" key="3">
    <source>
        <dbReference type="Proteomes" id="UP000177197"/>
    </source>
</evidence>
<dbReference type="Proteomes" id="UP000177197">
    <property type="component" value="Unassembled WGS sequence"/>
</dbReference>
<evidence type="ECO:0000313" key="2">
    <source>
        <dbReference type="EMBL" id="OGD39654.1"/>
    </source>
</evidence>
<dbReference type="AlphaFoldDB" id="A0A1F5C9X7"/>
<feature type="domain" description="CxxC-x17-CxxC" evidence="1">
    <location>
        <begin position="21"/>
        <end position="56"/>
    </location>
</feature>
<evidence type="ECO:0000259" key="1">
    <source>
        <dbReference type="Pfam" id="PF23477"/>
    </source>
</evidence>
<comment type="caution">
    <text evidence="2">The sequence shown here is derived from an EMBL/GenBank/DDBJ whole genome shotgun (WGS) entry which is preliminary data.</text>
</comment>
<dbReference type="InterPro" id="IPR026363">
    <property type="entry name" value="CxxC-x17-CxxC_dom"/>
</dbReference>
<dbReference type="EMBL" id="MEYV01000022">
    <property type="protein sequence ID" value="OGD39654.1"/>
    <property type="molecule type" value="Genomic_DNA"/>
</dbReference>
<sequence length="60" mass="6986">MFQRDNDDRGYQKPREEYTGKWICSGCQADTPHSLPFTPNDPDRPVYCKNCYLSKKQAGK</sequence>
<accession>A0A1F5C9X7</accession>
<protein>
    <recommendedName>
        <fullName evidence="1">CxxC-x17-CxxC domain-containing protein</fullName>
    </recommendedName>
</protein>
<dbReference type="Pfam" id="PF23477">
    <property type="entry name" value="zf_Tbcl_2"/>
    <property type="match status" value="1"/>
</dbReference>
<gene>
    <name evidence="2" type="ORF">A3I30_04125</name>
</gene>